<name>A0A9N9CXH7_9GLOM</name>
<evidence type="ECO:0000313" key="2">
    <source>
        <dbReference type="EMBL" id="CAG8615190.1"/>
    </source>
</evidence>
<evidence type="ECO:0000313" key="3">
    <source>
        <dbReference type="Proteomes" id="UP000789572"/>
    </source>
</evidence>
<reference evidence="2" key="1">
    <citation type="submission" date="2021-06" db="EMBL/GenBank/DDBJ databases">
        <authorList>
            <person name="Kallberg Y."/>
            <person name="Tangrot J."/>
            <person name="Rosling A."/>
        </authorList>
    </citation>
    <scope>NUCLEOTIDE SEQUENCE</scope>
    <source>
        <strain evidence="2">IA702</strain>
    </source>
</reference>
<proteinExistence type="predicted"/>
<feature type="chain" id="PRO_5040507030" evidence="1">
    <location>
        <begin position="24"/>
        <end position="144"/>
    </location>
</feature>
<dbReference type="AlphaFoldDB" id="A0A9N9CXH7"/>
<accession>A0A9N9CXH7</accession>
<feature type="signal peptide" evidence="1">
    <location>
        <begin position="1"/>
        <end position="23"/>
    </location>
</feature>
<sequence length="144" mass="15560">MSQKNSVLIFFFLALLLPFTLVAHPVERDVGDSALALFSPILGAVQFYESTTGVTLIGQWNTGFDDTDWTHYTLQIVDTVTQTLVTDLTPNIIPLKVPILNGGTAGWTFDVPGVNFRKEWNGQTLVVAHSGATIGTALIQGVIA</sequence>
<keyword evidence="3" id="KW-1185">Reference proteome</keyword>
<gene>
    <name evidence="2" type="ORF">POCULU_LOCUS8145</name>
</gene>
<comment type="caution">
    <text evidence="2">The sequence shown here is derived from an EMBL/GenBank/DDBJ whole genome shotgun (WGS) entry which is preliminary data.</text>
</comment>
<keyword evidence="1" id="KW-0732">Signal</keyword>
<protein>
    <submittedName>
        <fullName evidence="2">8851_t:CDS:1</fullName>
    </submittedName>
</protein>
<evidence type="ECO:0000256" key="1">
    <source>
        <dbReference type="SAM" id="SignalP"/>
    </source>
</evidence>
<dbReference type="Proteomes" id="UP000789572">
    <property type="component" value="Unassembled WGS sequence"/>
</dbReference>
<dbReference type="EMBL" id="CAJVPJ010002191">
    <property type="protein sequence ID" value="CAG8615190.1"/>
    <property type="molecule type" value="Genomic_DNA"/>
</dbReference>
<organism evidence="2 3">
    <name type="scientific">Paraglomus occultum</name>
    <dbReference type="NCBI Taxonomy" id="144539"/>
    <lineage>
        <taxon>Eukaryota</taxon>
        <taxon>Fungi</taxon>
        <taxon>Fungi incertae sedis</taxon>
        <taxon>Mucoromycota</taxon>
        <taxon>Glomeromycotina</taxon>
        <taxon>Glomeromycetes</taxon>
        <taxon>Paraglomerales</taxon>
        <taxon>Paraglomeraceae</taxon>
        <taxon>Paraglomus</taxon>
    </lineage>
</organism>